<dbReference type="InterPro" id="IPR029063">
    <property type="entry name" value="SAM-dependent_MTases_sf"/>
</dbReference>
<dbReference type="Pfam" id="PF01135">
    <property type="entry name" value="PCMT"/>
    <property type="match status" value="1"/>
</dbReference>
<comment type="similarity">
    <text evidence="2">Belongs to the methyltransferase superfamily. L-isoaspartyl/D-aspartyl protein methyltransferase family.</text>
</comment>
<gene>
    <name evidence="8" type="ORF">ACRE_035510</name>
</gene>
<dbReference type="GO" id="GO:0005737">
    <property type="term" value="C:cytoplasm"/>
    <property type="evidence" value="ECO:0007669"/>
    <property type="project" value="UniProtKB-SubCell"/>
</dbReference>
<evidence type="ECO:0000256" key="1">
    <source>
        <dbReference type="ARBA" id="ARBA00004496"/>
    </source>
</evidence>
<evidence type="ECO:0000313" key="9">
    <source>
        <dbReference type="Proteomes" id="UP000029964"/>
    </source>
</evidence>
<dbReference type="NCBIfam" id="TIGR00080">
    <property type="entry name" value="pimt"/>
    <property type="match status" value="1"/>
</dbReference>
<dbReference type="GO" id="GO:0004719">
    <property type="term" value="F:protein-L-isoaspartate (D-aspartate) O-methyltransferase activity"/>
    <property type="evidence" value="ECO:0007669"/>
    <property type="project" value="UniProtKB-EC"/>
</dbReference>
<dbReference type="STRING" id="857340.A0A086T8I1"/>
<organism evidence="8 9">
    <name type="scientific">Hapsidospora chrysogenum (strain ATCC 11550 / CBS 779.69 / DSM 880 / IAM 14645 / JCM 23072 / IMI 49137)</name>
    <name type="common">Acremonium chrysogenum</name>
    <dbReference type="NCBI Taxonomy" id="857340"/>
    <lineage>
        <taxon>Eukaryota</taxon>
        <taxon>Fungi</taxon>
        <taxon>Dikarya</taxon>
        <taxon>Ascomycota</taxon>
        <taxon>Pezizomycotina</taxon>
        <taxon>Sordariomycetes</taxon>
        <taxon>Hypocreomycetidae</taxon>
        <taxon>Hypocreales</taxon>
        <taxon>Bionectriaceae</taxon>
        <taxon>Hapsidospora</taxon>
    </lineage>
</organism>
<comment type="subcellular location">
    <subcellularLocation>
        <location evidence="1">Cytoplasm</location>
    </subcellularLocation>
</comment>
<evidence type="ECO:0000256" key="7">
    <source>
        <dbReference type="ARBA" id="ARBA00022691"/>
    </source>
</evidence>
<evidence type="ECO:0000256" key="5">
    <source>
        <dbReference type="ARBA" id="ARBA00022603"/>
    </source>
</evidence>
<dbReference type="HOGENOM" id="CLU_055432_0_0_1"/>
<keyword evidence="5 8" id="KW-0489">Methyltransferase</keyword>
<dbReference type="OrthoDB" id="73890at2759"/>
<accession>A0A086T8I1</accession>
<reference evidence="9" key="1">
    <citation type="journal article" date="2014" name="Genome Announc.">
        <title>Genome sequence and annotation of Acremonium chrysogenum, producer of the beta-lactam antibiotic cephalosporin C.</title>
        <authorList>
            <person name="Terfehr D."/>
            <person name="Dahlmann T.A."/>
            <person name="Specht T."/>
            <person name="Zadra I."/>
            <person name="Kuernsteiner H."/>
            <person name="Kueck U."/>
        </authorList>
    </citation>
    <scope>NUCLEOTIDE SEQUENCE [LARGE SCALE GENOMIC DNA]</scope>
    <source>
        <strain evidence="9">ATCC 11550 / CBS 779.69 / DSM 880 / IAM 14645 / JCM 23072 / IMI 49137</strain>
    </source>
</reference>
<dbReference type="EMBL" id="JPKY01000029">
    <property type="protein sequence ID" value="KFH45663.1"/>
    <property type="molecule type" value="Genomic_DNA"/>
</dbReference>
<protein>
    <recommendedName>
        <fullName evidence="3">protein-L-isoaspartate(D-aspartate) O-methyltransferase</fullName>
        <ecNumber evidence="3">2.1.1.77</ecNumber>
    </recommendedName>
</protein>
<keyword evidence="6 8" id="KW-0808">Transferase</keyword>
<evidence type="ECO:0000256" key="2">
    <source>
        <dbReference type="ARBA" id="ARBA00005369"/>
    </source>
</evidence>
<dbReference type="CDD" id="cd02440">
    <property type="entry name" value="AdoMet_MTases"/>
    <property type="match status" value="1"/>
</dbReference>
<evidence type="ECO:0000256" key="6">
    <source>
        <dbReference type="ARBA" id="ARBA00022679"/>
    </source>
</evidence>
<proteinExistence type="inferred from homology"/>
<dbReference type="PANTHER" id="PTHR11579">
    <property type="entry name" value="PROTEIN-L-ISOASPARTATE O-METHYLTRANSFERASE"/>
    <property type="match status" value="1"/>
</dbReference>
<dbReference type="GO" id="GO:0032259">
    <property type="term" value="P:methylation"/>
    <property type="evidence" value="ECO:0007669"/>
    <property type="project" value="UniProtKB-KW"/>
</dbReference>
<keyword evidence="9" id="KW-1185">Reference proteome</keyword>
<dbReference type="AlphaFoldDB" id="A0A086T8I1"/>
<dbReference type="PANTHER" id="PTHR11579:SF0">
    <property type="entry name" value="PROTEIN-L-ISOASPARTATE(D-ASPARTATE) O-METHYLTRANSFERASE"/>
    <property type="match status" value="1"/>
</dbReference>
<evidence type="ECO:0000256" key="3">
    <source>
        <dbReference type="ARBA" id="ARBA00011890"/>
    </source>
</evidence>
<keyword evidence="4" id="KW-0963">Cytoplasm</keyword>
<name>A0A086T8I1_HAPC1</name>
<dbReference type="EC" id="2.1.1.77" evidence="3"/>
<dbReference type="InterPro" id="IPR000682">
    <property type="entry name" value="PCMT"/>
</dbReference>
<evidence type="ECO:0000313" key="8">
    <source>
        <dbReference type="EMBL" id="KFH45663.1"/>
    </source>
</evidence>
<keyword evidence="7" id="KW-0949">S-adenosyl-L-methionine</keyword>
<evidence type="ECO:0000256" key="4">
    <source>
        <dbReference type="ARBA" id="ARBA00022490"/>
    </source>
</evidence>
<comment type="caution">
    <text evidence="8">The sequence shown here is derived from an EMBL/GenBank/DDBJ whole genome shotgun (WGS) entry which is preliminary data.</text>
</comment>
<dbReference type="Gene3D" id="3.40.50.150">
    <property type="entry name" value="Vaccinia Virus protein VP39"/>
    <property type="match status" value="1"/>
</dbReference>
<dbReference type="SUPFAM" id="SSF53335">
    <property type="entry name" value="S-adenosyl-L-methionine-dependent methyltransferases"/>
    <property type="match status" value="1"/>
</dbReference>
<dbReference type="Proteomes" id="UP000029964">
    <property type="component" value="Unassembled WGS sequence"/>
</dbReference>
<sequence length="274" mass="30088">MPLPSSSTSVSRLFSNALRSTSRSIKQHAAAASAAAQWPISDMAWRCSGSSNTELIENMFRSGLIKEPVVKQAFLKVDRAHYAPSMAYEDSPQPIGHAATISAPHMHASAIENVLPYLLPHSSPPRRVLDVGSGSGYLTHVMAELVGEGGMVVGLEHIQELRDLGERNARKSKEGREMVESGRMRFRVGDGRKGWLEDGRGEWDVIHVGAAAKTVHQALLDQLKAPGCMFIPVDDDGYGIDQSVWKIEKDEKGEVKRHKLFGVRYVPLTDPPKE</sequence>